<keyword evidence="2" id="KW-1185">Reference proteome</keyword>
<dbReference type="EMBL" id="BMAO01029453">
    <property type="protein sequence ID" value="GFR31775.1"/>
    <property type="molecule type" value="Genomic_DNA"/>
</dbReference>
<name>A0A8X6I052_TRICU</name>
<comment type="caution">
    <text evidence="1">The sequence shown here is derived from an EMBL/GenBank/DDBJ whole genome shotgun (WGS) entry which is preliminary data.</text>
</comment>
<accession>A0A8X6I052</accession>
<dbReference type="Proteomes" id="UP000887116">
    <property type="component" value="Unassembled WGS sequence"/>
</dbReference>
<proteinExistence type="predicted"/>
<organism evidence="1 2">
    <name type="scientific">Trichonephila clavata</name>
    <name type="common">Joro spider</name>
    <name type="synonym">Nephila clavata</name>
    <dbReference type="NCBI Taxonomy" id="2740835"/>
    <lineage>
        <taxon>Eukaryota</taxon>
        <taxon>Metazoa</taxon>
        <taxon>Ecdysozoa</taxon>
        <taxon>Arthropoda</taxon>
        <taxon>Chelicerata</taxon>
        <taxon>Arachnida</taxon>
        <taxon>Araneae</taxon>
        <taxon>Araneomorphae</taxon>
        <taxon>Entelegynae</taxon>
        <taxon>Araneoidea</taxon>
        <taxon>Nephilidae</taxon>
        <taxon>Trichonephila</taxon>
    </lineage>
</organism>
<evidence type="ECO:0000313" key="2">
    <source>
        <dbReference type="Proteomes" id="UP000887116"/>
    </source>
</evidence>
<evidence type="ECO:0000313" key="1">
    <source>
        <dbReference type="EMBL" id="GFR31775.1"/>
    </source>
</evidence>
<dbReference type="AlphaFoldDB" id="A0A8X6I052"/>
<sequence>MCSSSNMELTSEKKKIIEFNSQSKTDDWTVDNFFVKKKLTDTVWLSMDQHSMQYYYTNPQLEPNGQYQHLPKLNPLVFARIDTLVCFQQKVIQNWPP</sequence>
<protein>
    <submittedName>
        <fullName evidence="1">Uncharacterized protein</fullName>
    </submittedName>
</protein>
<reference evidence="1" key="1">
    <citation type="submission" date="2020-07" db="EMBL/GenBank/DDBJ databases">
        <title>Multicomponent nature underlies the extraordinary mechanical properties of spider dragline silk.</title>
        <authorList>
            <person name="Kono N."/>
            <person name="Nakamura H."/>
            <person name="Mori M."/>
            <person name="Yoshida Y."/>
            <person name="Ohtoshi R."/>
            <person name="Malay A.D."/>
            <person name="Moran D.A.P."/>
            <person name="Tomita M."/>
            <person name="Numata K."/>
            <person name="Arakawa K."/>
        </authorList>
    </citation>
    <scope>NUCLEOTIDE SEQUENCE</scope>
</reference>
<gene>
    <name evidence="1" type="ORF">TNCT_558491</name>
</gene>